<protein>
    <submittedName>
        <fullName evidence="2">Uncharacterized protein</fullName>
    </submittedName>
</protein>
<organism evidence="2 3">
    <name type="scientific">Gemmata massiliana</name>
    <dbReference type="NCBI Taxonomy" id="1210884"/>
    <lineage>
        <taxon>Bacteria</taxon>
        <taxon>Pseudomonadati</taxon>
        <taxon>Planctomycetota</taxon>
        <taxon>Planctomycetia</taxon>
        <taxon>Gemmatales</taxon>
        <taxon>Gemmataceae</taxon>
        <taxon>Gemmata</taxon>
    </lineage>
</organism>
<name>A0A6P2CRH3_9BACT</name>
<evidence type="ECO:0000313" key="3">
    <source>
        <dbReference type="Proteomes" id="UP000464178"/>
    </source>
</evidence>
<feature type="transmembrane region" description="Helical" evidence="1">
    <location>
        <begin position="33"/>
        <end position="52"/>
    </location>
</feature>
<keyword evidence="1" id="KW-0812">Transmembrane</keyword>
<dbReference type="AlphaFoldDB" id="A0A6P2CRH3"/>
<gene>
    <name evidence="2" type="ORF">SOIL9_60360</name>
</gene>
<reference evidence="2 3" key="1">
    <citation type="submission" date="2019-05" db="EMBL/GenBank/DDBJ databases">
        <authorList>
            <consortium name="Science for Life Laboratories"/>
        </authorList>
    </citation>
    <scope>NUCLEOTIDE SEQUENCE [LARGE SCALE GENOMIC DNA]</scope>
    <source>
        <strain evidence="2">Soil9</strain>
    </source>
</reference>
<evidence type="ECO:0000313" key="2">
    <source>
        <dbReference type="EMBL" id="VTR91678.1"/>
    </source>
</evidence>
<sequence>MRKWLLAAVAGVALLAVGCKTEAQRQQERATGMIILVLMGLGGAGYVMYRLSLPKDVLMQERALRAAREQRAHERSQKNKELLSTFGGPLASVAGAVVKRGLGS</sequence>
<keyword evidence="1" id="KW-0472">Membrane</keyword>
<dbReference type="PROSITE" id="PS51257">
    <property type="entry name" value="PROKAR_LIPOPROTEIN"/>
    <property type="match status" value="1"/>
</dbReference>
<dbReference type="RefSeq" id="WP_162666641.1">
    <property type="nucleotide sequence ID" value="NZ_LR593886.1"/>
</dbReference>
<dbReference type="Proteomes" id="UP000464178">
    <property type="component" value="Chromosome"/>
</dbReference>
<proteinExistence type="predicted"/>
<accession>A0A6P2CRH3</accession>
<keyword evidence="3" id="KW-1185">Reference proteome</keyword>
<dbReference type="EMBL" id="LR593886">
    <property type="protein sequence ID" value="VTR91678.1"/>
    <property type="molecule type" value="Genomic_DNA"/>
</dbReference>
<keyword evidence="1" id="KW-1133">Transmembrane helix</keyword>
<dbReference type="KEGG" id="gms:SOIL9_60360"/>
<evidence type="ECO:0000256" key="1">
    <source>
        <dbReference type="SAM" id="Phobius"/>
    </source>
</evidence>